<name>A0A2G8SLU9_9APHY</name>
<sequence>MAVGPGPGGLLYSMPDPDPFWGEARARQVVVDGAAWGGDGSDSGDIVRVAGSAVCRGVESGLWRLFPDFVGPGHPLPAASITHIIDLDAGKRYFEVGHRIPFDHIKPCLQEREGEEELSVEERELRKAKYPQDDLSEFLLDCFRYFLRDVPPDVRVRSASSFHTRGGALSRTSRENPQFGRRPHKGLFRVLPTGFGIGARFRMNGTTDVDRERLEVFVETMNGLLLQQDADGNRDNGEGAPNAIMVAIKYYAPIVAACLSLCTGVAASVIADSEHHVGGNLAGVDLSSAHGALASPSSSSDESAVSNRAAAADIDASPITFGGSESGSVPGTRHENHALVAVTRGVAAANTSLLPNGLSLQNVTDICTTTDKLAGLLADLFRLTPALFALLTAAFLEAGISIAPGSAGDTTGTLSGLLSQSTSEIQCMVPLLTAALGSGGGGGVPANVTAQATTLVALVEALLPVNSMANISSDLNGSVTGLVACLTGLLPVLLALVADLGALGL</sequence>
<protein>
    <submittedName>
        <fullName evidence="1">Uncharacterized protein</fullName>
    </submittedName>
</protein>
<keyword evidence="2" id="KW-1185">Reference proteome</keyword>
<evidence type="ECO:0000313" key="1">
    <source>
        <dbReference type="EMBL" id="PIL34703.1"/>
    </source>
</evidence>
<gene>
    <name evidence="1" type="ORF">GSI_03483</name>
</gene>
<accession>A0A2G8SLU9</accession>
<dbReference type="EMBL" id="AYKW01000005">
    <property type="protein sequence ID" value="PIL34703.1"/>
    <property type="molecule type" value="Genomic_DNA"/>
</dbReference>
<dbReference type="Proteomes" id="UP000230002">
    <property type="component" value="Unassembled WGS sequence"/>
</dbReference>
<dbReference type="AlphaFoldDB" id="A0A2G8SLU9"/>
<organism evidence="1 2">
    <name type="scientific">Ganoderma sinense ZZ0214-1</name>
    <dbReference type="NCBI Taxonomy" id="1077348"/>
    <lineage>
        <taxon>Eukaryota</taxon>
        <taxon>Fungi</taxon>
        <taxon>Dikarya</taxon>
        <taxon>Basidiomycota</taxon>
        <taxon>Agaricomycotina</taxon>
        <taxon>Agaricomycetes</taxon>
        <taxon>Polyporales</taxon>
        <taxon>Polyporaceae</taxon>
        <taxon>Ganoderma</taxon>
    </lineage>
</organism>
<reference evidence="1 2" key="1">
    <citation type="journal article" date="2015" name="Sci. Rep.">
        <title>Chromosome-level genome map provides insights into diverse defense mechanisms in the medicinal fungus Ganoderma sinense.</title>
        <authorList>
            <person name="Zhu Y."/>
            <person name="Xu J."/>
            <person name="Sun C."/>
            <person name="Zhou S."/>
            <person name="Xu H."/>
            <person name="Nelson D.R."/>
            <person name="Qian J."/>
            <person name="Song J."/>
            <person name="Luo H."/>
            <person name="Xiang L."/>
            <person name="Li Y."/>
            <person name="Xu Z."/>
            <person name="Ji A."/>
            <person name="Wang L."/>
            <person name="Lu S."/>
            <person name="Hayward A."/>
            <person name="Sun W."/>
            <person name="Li X."/>
            <person name="Schwartz D.C."/>
            <person name="Wang Y."/>
            <person name="Chen S."/>
        </authorList>
    </citation>
    <scope>NUCLEOTIDE SEQUENCE [LARGE SCALE GENOMIC DNA]</scope>
    <source>
        <strain evidence="1 2">ZZ0214-1</strain>
    </source>
</reference>
<evidence type="ECO:0000313" key="2">
    <source>
        <dbReference type="Proteomes" id="UP000230002"/>
    </source>
</evidence>
<comment type="caution">
    <text evidence="1">The sequence shown here is derived from an EMBL/GenBank/DDBJ whole genome shotgun (WGS) entry which is preliminary data.</text>
</comment>
<proteinExistence type="predicted"/>
<dbReference type="OrthoDB" id="2753489at2759"/>